<evidence type="ECO:0000256" key="1">
    <source>
        <dbReference type="ARBA" id="ARBA00004141"/>
    </source>
</evidence>
<evidence type="ECO:0000256" key="10">
    <source>
        <dbReference type="ARBA" id="ARBA00023136"/>
    </source>
</evidence>
<dbReference type="Proteomes" id="UP001209755">
    <property type="component" value="Unassembled WGS sequence"/>
</dbReference>
<accession>A0ABT3H5W0</accession>
<feature type="transmembrane region" description="Helical" evidence="12">
    <location>
        <begin position="236"/>
        <end position="257"/>
    </location>
</feature>
<evidence type="ECO:0000256" key="11">
    <source>
        <dbReference type="ARBA" id="ARBA00023303"/>
    </source>
</evidence>
<keyword evidence="4 12" id="KW-0812">Transmembrane</keyword>
<evidence type="ECO:0000259" key="13">
    <source>
        <dbReference type="Pfam" id="PF00520"/>
    </source>
</evidence>
<feature type="transmembrane region" description="Helical" evidence="12">
    <location>
        <begin position="154"/>
        <end position="178"/>
    </location>
</feature>
<dbReference type="Pfam" id="PF00520">
    <property type="entry name" value="Ion_trans"/>
    <property type="match status" value="1"/>
</dbReference>
<organism evidence="14 15">
    <name type="scientific">Rhodobium gokarnense</name>
    <dbReference type="NCBI Taxonomy" id="364296"/>
    <lineage>
        <taxon>Bacteria</taxon>
        <taxon>Pseudomonadati</taxon>
        <taxon>Pseudomonadota</taxon>
        <taxon>Alphaproteobacteria</taxon>
        <taxon>Hyphomicrobiales</taxon>
        <taxon>Rhodobiaceae</taxon>
        <taxon>Rhodobium</taxon>
    </lineage>
</organism>
<keyword evidence="11" id="KW-0407">Ion channel</keyword>
<evidence type="ECO:0000256" key="6">
    <source>
        <dbReference type="ARBA" id="ARBA00022882"/>
    </source>
</evidence>
<keyword evidence="3" id="KW-0633">Potassium transport</keyword>
<keyword evidence="15" id="KW-1185">Reference proteome</keyword>
<dbReference type="InterPro" id="IPR005821">
    <property type="entry name" value="Ion_trans_dom"/>
</dbReference>
<feature type="transmembrane region" description="Helical" evidence="12">
    <location>
        <begin position="199"/>
        <end position="224"/>
    </location>
</feature>
<keyword evidence="9" id="KW-0406">Ion transport</keyword>
<feature type="transmembrane region" description="Helical" evidence="12">
    <location>
        <begin position="112"/>
        <end position="134"/>
    </location>
</feature>
<keyword evidence="5" id="KW-0631">Potassium channel</keyword>
<evidence type="ECO:0000256" key="8">
    <source>
        <dbReference type="ARBA" id="ARBA00022989"/>
    </source>
</evidence>
<keyword evidence="8 12" id="KW-1133">Transmembrane helix</keyword>
<evidence type="ECO:0000256" key="12">
    <source>
        <dbReference type="SAM" id="Phobius"/>
    </source>
</evidence>
<evidence type="ECO:0000256" key="3">
    <source>
        <dbReference type="ARBA" id="ARBA00022538"/>
    </source>
</evidence>
<reference evidence="15" key="1">
    <citation type="submission" date="2023-07" db="EMBL/GenBank/DDBJ databases">
        <title>Genome sequencing of Purple Non-Sulfur Bacteria from various extreme environments.</title>
        <authorList>
            <person name="Mayer M."/>
        </authorList>
    </citation>
    <scope>NUCLEOTIDE SEQUENCE [LARGE SCALE GENOMIC DNA]</scope>
    <source>
        <strain evidence="15">DSM 17935</strain>
    </source>
</reference>
<dbReference type="PRINTS" id="PR00169">
    <property type="entry name" value="KCHANNEL"/>
</dbReference>
<keyword evidence="10 12" id="KW-0472">Membrane</keyword>
<feature type="transmembrane region" description="Helical" evidence="12">
    <location>
        <begin position="80"/>
        <end position="100"/>
    </location>
</feature>
<evidence type="ECO:0000256" key="7">
    <source>
        <dbReference type="ARBA" id="ARBA00022958"/>
    </source>
</evidence>
<dbReference type="InterPro" id="IPR027359">
    <property type="entry name" value="Volt_channel_dom_sf"/>
</dbReference>
<dbReference type="PANTHER" id="PTHR11537:SF254">
    <property type="entry name" value="POTASSIUM VOLTAGE-GATED CHANNEL PROTEIN SHAB"/>
    <property type="match status" value="1"/>
</dbReference>
<protein>
    <recommendedName>
        <fullName evidence="13">Ion transport domain-containing protein</fullName>
    </recommendedName>
</protein>
<feature type="transmembrane region" description="Helical" evidence="12">
    <location>
        <begin position="359"/>
        <end position="392"/>
    </location>
</feature>
<evidence type="ECO:0000256" key="5">
    <source>
        <dbReference type="ARBA" id="ARBA00022826"/>
    </source>
</evidence>
<keyword evidence="7" id="KW-0630">Potassium</keyword>
<name>A0ABT3H5W0_9HYPH</name>
<evidence type="ECO:0000313" key="15">
    <source>
        <dbReference type="Proteomes" id="UP001209755"/>
    </source>
</evidence>
<dbReference type="Gene3D" id="1.20.120.350">
    <property type="entry name" value="Voltage-gated potassium channels. Chain C"/>
    <property type="match status" value="1"/>
</dbReference>
<dbReference type="SUPFAM" id="SSF81324">
    <property type="entry name" value="Voltage-gated potassium channels"/>
    <property type="match status" value="1"/>
</dbReference>
<dbReference type="RefSeq" id="WP_264599469.1">
    <property type="nucleotide sequence ID" value="NZ_JAOQNS010000001.1"/>
</dbReference>
<evidence type="ECO:0000313" key="14">
    <source>
        <dbReference type="EMBL" id="MCW2305784.1"/>
    </source>
</evidence>
<sequence length="430" mass="48678">MPLPSGVPVAGAKTVARLSRCARNGGKGKRCLRARQSGTARLIDKFRRARTIAKVLILVEAFGMLRFFDRALNRQGSREYVVFNYVLLFLIFLSIFLLVVEVRYKEDIGPQMAMFVDVADYVIIAIFAVEYIFRVVLAENPRKYVFSFYGAVDFLAVFPSLLIFAFGGAVSAGFFRVMRLFRLFRILKIVRFRREQDPFWKGVLAQTAPYMAIGMALKIVVFAFEDQQWVPEIGNLGTVIAVVGFSIGVLLGSKLGVAQTRLHKFEDSLIETIGLLESIQTTVDRSLIREWTAQLETYFRTGENPDGFWDVHDRLILKMQEANIGAPIRASINQKVSYIVFRMKTETPRIYDEFLQRILIFYALAVIISIPGFFGFLSIILICYVLGGMYFVICDIDQPISHSRTAQIDADISPLRDYMKRLGVELGGAA</sequence>
<dbReference type="InterPro" id="IPR028325">
    <property type="entry name" value="VG_K_chnl"/>
</dbReference>
<keyword evidence="6" id="KW-0851">Voltage-gated channel</keyword>
<dbReference type="EMBL" id="JAOQNS010000001">
    <property type="protein sequence ID" value="MCW2305784.1"/>
    <property type="molecule type" value="Genomic_DNA"/>
</dbReference>
<evidence type="ECO:0000256" key="2">
    <source>
        <dbReference type="ARBA" id="ARBA00022448"/>
    </source>
</evidence>
<proteinExistence type="predicted"/>
<keyword evidence="2" id="KW-0813">Transport</keyword>
<evidence type="ECO:0000256" key="9">
    <source>
        <dbReference type="ARBA" id="ARBA00023065"/>
    </source>
</evidence>
<comment type="caution">
    <text evidence="14">The sequence shown here is derived from an EMBL/GenBank/DDBJ whole genome shotgun (WGS) entry which is preliminary data.</text>
</comment>
<dbReference type="PANTHER" id="PTHR11537">
    <property type="entry name" value="VOLTAGE-GATED POTASSIUM CHANNEL"/>
    <property type="match status" value="1"/>
</dbReference>
<evidence type="ECO:0000256" key="4">
    <source>
        <dbReference type="ARBA" id="ARBA00022692"/>
    </source>
</evidence>
<feature type="domain" description="Ion transport" evidence="13">
    <location>
        <begin position="82"/>
        <end position="224"/>
    </location>
</feature>
<comment type="subcellular location">
    <subcellularLocation>
        <location evidence="1">Membrane</location>
        <topology evidence="1">Multi-pass membrane protein</topology>
    </subcellularLocation>
</comment>
<gene>
    <name evidence="14" type="ORF">M2319_000100</name>
</gene>